<dbReference type="Pfam" id="PF00027">
    <property type="entry name" value="cNMP_binding"/>
    <property type="match status" value="1"/>
</dbReference>
<dbReference type="InterPro" id="IPR021789">
    <property type="entry name" value="KHA_dom"/>
</dbReference>
<dbReference type="Gene3D" id="1.10.287.70">
    <property type="match status" value="1"/>
</dbReference>
<evidence type="ECO:0000256" key="2">
    <source>
        <dbReference type="ARBA" id="ARBA00007929"/>
    </source>
</evidence>
<sequence length="683" mass="77219">MAFLRAWEMFLAILVLYTAWASLFEFGFLEKPSIRGLAIADNIVNGFFAIDIFLNSVAYIDKNYYITVNERKKIAWRYIRTWFIFDLISIIPSELVVTILPDNVHAYGLNTVLRLWRLSKVSKIFSRFEKDRMFNYSFIRICKAIFVTIFVVHCAACFYYILATTYHDPTKTWIALSMKNFETENVWHMYVVSMYWSMSTLTKVGYGDIHPVNTREKIFVIFYMIISVGLFIYWVAIMTSLISHRISVNMNFVSEVKVEYFPPNEDVILQDEAPTDLYVVVAGAMVVKELKSGDVCGELGVVCYRSQPFTVRTKRLCQLLRLNRTVLMNLVQENAGDGQIIMNNLLEDHPVMQSLVIDIERMLAQSQIDWPLGLLFATARGNKRLLQLLLERGFNPNERDTEDRIALHIAVANGNENCVAILLAFGADPNIKDSKGNVPLWYAIMEKHPESLIKLLLDHGATLASCDAPQYAFFAIEQNNLMLLHDIVRYGGNVTLPVSNGTTPLHAAVSRGNPAIVRFLLEQGADIDKDDEIGLTPRILVDLSGNEEIKALFDVTPIPSAHEMSNVHKHPRDRGNVLHNGLLGVLSTSARGETSALVDKSVRTGKQPARITLRCPEKSEVVKLVMLPDTIEELLEIGSKKFGCYCTKLLSIQGADIDKIDFIRAGDQVSLVCDNKSNVIQRQ</sequence>
<feature type="domain" description="Cyclic nucleotide-binding" evidence="15">
    <location>
        <begin position="251"/>
        <end position="348"/>
    </location>
</feature>
<dbReference type="Gene3D" id="1.25.40.20">
    <property type="entry name" value="Ankyrin repeat-containing domain"/>
    <property type="match status" value="1"/>
</dbReference>
<comment type="subcellular location">
    <subcellularLocation>
        <location evidence="1 14">Membrane</location>
        <topology evidence="1 14">Multi-pass membrane protein</topology>
    </subcellularLocation>
</comment>
<dbReference type="SMART" id="SM00248">
    <property type="entry name" value="ANK"/>
    <property type="match status" value="4"/>
</dbReference>
<evidence type="ECO:0000256" key="11">
    <source>
        <dbReference type="ARBA" id="ARBA00023136"/>
    </source>
</evidence>
<dbReference type="EnsemblPlants" id="AUR62030682-RA">
    <property type="protein sequence ID" value="AUR62030682-RA:cds"/>
    <property type="gene ID" value="AUR62030682"/>
</dbReference>
<dbReference type="Gramene" id="AUR62030682-RA">
    <property type="protein sequence ID" value="AUR62030682-RA:cds"/>
    <property type="gene ID" value="AUR62030682"/>
</dbReference>
<evidence type="ECO:0000256" key="5">
    <source>
        <dbReference type="ARBA" id="ARBA00022692"/>
    </source>
</evidence>
<dbReference type="GO" id="GO:0034702">
    <property type="term" value="C:monoatomic ion channel complex"/>
    <property type="evidence" value="ECO:0007669"/>
    <property type="project" value="UniProtKB-KW"/>
</dbReference>
<keyword evidence="5 14" id="KW-0812">Transmembrane</keyword>
<dbReference type="PROSITE" id="PS50042">
    <property type="entry name" value="CNMP_BINDING_3"/>
    <property type="match status" value="1"/>
</dbReference>
<evidence type="ECO:0000256" key="8">
    <source>
        <dbReference type="ARBA" id="ARBA00022958"/>
    </source>
</evidence>
<evidence type="ECO:0000313" key="18">
    <source>
        <dbReference type="Proteomes" id="UP000596660"/>
    </source>
</evidence>
<dbReference type="FunFam" id="2.60.120.10:FF:000074">
    <property type="entry name" value="Potassium channel KAT2"/>
    <property type="match status" value="1"/>
</dbReference>
<dbReference type="SUPFAM" id="SSF81324">
    <property type="entry name" value="Voltage-gated potassium channels"/>
    <property type="match status" value="1"/>
</dbReference>
<dbReference type="Proteomes" id="UP000596660">
    <property type="component" value="Unplaced"/>
</dbReference>
<evidence type="ECO:0000259" key="16">
    <source>
        <dbReference type="PROSITE" id="PS51490"/>
    </source>
</evidence>
<keyword evidence="6 14" id="KW-0631">Potassium channel</keyword>
<dbReference type="PRINTS" id="PR01463">
    <property type="entry name" value="EAGCHANLFMLY"/>
</dbReference>
<feature type="transmembrane region" description="Helical" evidence="14">
    <location>
        <begin position="81"/>
        <end position="100"/>
    </location>
</feature>
<feature type="repeat" description="ANK" evidence="13">
    <location>
        <begin position="402"/>
        <end position="434"/>
    </location>
</feature>
<keyword evidence="13" id="KW-0040">ANK repeat</keyword>
<dbReference type="Gene3D" id="2.60.120.10">
    <property type="entry name" value="Jelly Rolls"/>
    <property type="match status" value="1"/>
</dbReference>
<comment type="domain">
    <text evidence="14">The segment S4 is probably the voltage-sensor and is characterized by a series of positively charged amino acids. The pore-forming region H5 is enclosed by the transmembrane segments S5 and S6 in the Shaker-type (1P/6TM) and contains the GYGD signature motif which seems to be involved in potassium selectivity.</text>
</comment>
<keyword evidence="9 14" id="KW-1133">Transmembrane helix</keyword>
<evidence type="ECO:0000256" key="6">
    <source>
        <dbReference type="ARBA" id="ARBA00022826"/>
    </source>
</evidence>
<dbReference type="InterPro" id="IPR036770">
    <property type="entry name" value="Ankyrin_rpt-contain_sf"/>
</dbReference>
<evidence type="ECO:0000313" key="17">
    <source>
        <dbReference type="EnsemblPlants" id="AUR62030682-RA:cds"/>
    </source>
</evidence>
<comment type="domain">
    <text evidence="14">The KHA domain (rich in hydrophobic and acidic residues) present in the C-terminal part is likely to be important for tetramerization.</text>
</comment>
<evidence type="ECO:0000256" key="1">
    <source>
        <dbReference type="ARBA" id="ARBA00004141"/>
    </source>
</evidence>
<reference evidence="17" key="2">
    <citation type="submission" date="2021-03" db="UniProtKB">
        <authorList>
            <consortium name="EnsemblPlants"/>
        </authorList>
    </citation>
    <scope>IDENTIFICATION</scope>
</reference>
<feature type="domain" description="KHA" evidence="16">
    <location>
        <begin position="610"/>
        <end position="683"/>
    </location>
</feature>
<dbReference type="Pfam" id="PF00520">
    <property type="entry name" value="Ion_trans"/>
    <property type="match status" value="1"/>
</dbReference>
<dbReference type="PROSITE" id="PS50088">
    <property type="entry name" value="ANK_REPEAT"/>
    <property type="match status" value="3"/>
</dbReference>
<comment type="subunit">
    <text evidence="14">The potassium channel is composed of a homo- or heterotetrameric complex of pore-forming subunits.</text>
</comment>
<keyword evidence="18" id="KW-1185">Reference proteome</keyword>
<dbReference type="InterPro" id="IPR018490">
    <property type="entry name" value="cNMP-bd_dom_sf"/>
</dbReference>
<evidence type="ECO:0000256" key="10">
    <source>
        <dbReference type="ARBA" id="ARBA00023065"/>
    </source>
</evidence>
<feature type="transmembrane region" description="Helical" evidence="14">
    <location>
        <begin position="37"/>
        <end position="60"/>
    </location>
</feature>
<dbReference type="Pfam" id="PF00023">
    <property type="entry name" value="Ank"/>
    <property type="match status" value="1"/>
</dbReference>
<organism evidence="17 18">
    <name type="scientific">Chenopodium quinoa</name>
    <name type="common">Quinoa</name>
    <dbReference type="NCBI Taxonomy" id="63459"/>
    <lineage>
        <taxon>Eukaryota</taxon>
        <taxon>Viridiplantae</taxon>
        <taxon>Streptophyta</taxon>
        <taxon>Embryophyta</taxon>
        <taxon>Tracheophyta</taxon>
        <taxon>Spermatophyta</taxon>
        <taxon>Magnoliopsida</taxon>
        <taxon>eudicotyledons</taxon>
        <taxon>Gunneridae</taxon>
        <taxon>Pentapetalae</taxon>
        <taxon>Caryophyllales</taxon>
        <taxon>Chenopodiaceae</taxon>
        <taxon>Chenopodioideae</taxon>
        <taxon>Atripliceae</taxon>
        <taxon>Chenopodium</taxon>
    </lineage>
</organism>
<evidence type="ECO:0000256" key="7">
    <source>
        <dbReference type="ARBA" id="ARBA00022882"/>
    </source>
</evidence>
<evidence type="ECO:0000256" key="13">
    <source>
        <dbReference type="PROSITE-ProRule" id="PRU00023"/>
    </source>
</evidence>
<dbReference type="SMART" id="SM00100">
    <property type="entry name" value="cNMP"/>
    <property type="match status" value="1"/>
</dbReference>
<dbReference type="InterPro" id="IPR003938">
    <property type="entry name" value="K_chnl_volt-dep_EAG/ELK/ERG"/>
</dbReference>
<comment type="similarity">
    <text evidence="2 14">Belongs to the potassium channel family. Plant (TC 1.A.1.4) subfamily.</text>
</comment>
<name>A0A803MJU9_CHEQI</name>
<dbReference type="InterPro" id="IPR014710">
    <property type="entry name" value="RmlC-like_jellyroll"/>
</dbReference>
<dbReference type="PANTHER" id="PTHR45743">
    <property type="entry name" value="POTASSIUM CHANNEL AKT1"/>
    <property type="match status" value="1"/>
</dbReference>
<proteinExistence type="inferred from homology"/>
<feature type="transmembrane region" description="Helical" evidence="14">
    <location>
        <begin position="218"/>
        <end position="242"/>
    </location>
</feature>
<dbReference type="InterPro" id="IPR000595">
    <property type="entry name" value="cNMP-bd_dom"/>
</dbReference>
<evidence type="ECO:0000256" key="9">
    <source>
        <dbReference type="ARBA" id="ARBA00022989"/>
    </source>
</evidence>
<keyword evidence="10 14" id="KW-0406">Ion transport</keyword>
<dbReference type="Pfam" id="PF12796">
    <property type="entry name" value="Ank_2"/>
    <property type="match status" value="1"/>
</dbReference>
<dbReference type="AlphaFoldDB" id="A0A803MJU9"/>
<keyword evidence="7 14" id="KW-0851">Voltage-gated channel</keyword>
<feature type="repeat" description="ANK" evidence="13">
    <location>
        <begin position="435"/>
        <end position="468"/>
    </location>
</feature>
<evidence type="ECO:0000256" key="3">
    <source>
        <dbReference type="ARBA" id="ARBA00022448"/>
    </source>
</evidence>
<keyword evidence="11 14" id="KW-0472">Membrane</keyword>
<evidence type="ECO:0000259" key="15">
    <source>
        <dbReference type="PROSITE" id="PS50042"/>
    </source>
</evidence>
<dbReference type="GO" id="GO:0005249">
    <property type="term" value="F:voltage-gated potassium channel activity"/>
    <property type="evidence" value="ECO:0007669"/>
    <property type="project" value="UniProtKB-UniRule"/>
</dbReference>
<keyword evidence="12 14" id="KW-0407">Ion channel</keyword>
<evidence type="ECO:0000256" key="14">
    <source>
        <dbReference type="RuleBase" id="RU369015"/>
    </source>
</evidence>
<dbReference type="CDD" id="cd00038">
    <property type="entry name" value="CAP_ED"/>
    <property type="match status" value="1"/>
</dbReference>
<accession>A0A803MJU9</accession>
<dbReference type="PANTHER" id="PTHR45743:SF2">
    <property type="entry name" value="POTASSIUM CHANNEL AKT1"/>
    <property type="match status" value="1"/>
</dbReference>
<dbReference type="SUPFAM" id="SSF51206">
    <property type="entry name" value="cAMP-binding domain-like"/>
    <property type="match status" value="1"/>
</dbReference>
<evidence type="ECO:0000256" key="4">
    <source>
        <dbReference type="ARBA" id="ARBA00022538"/>
    </source>
</evidence>
<keyword evidence="3 14" id="KW-0813">Transport</keyword>
<dbReference type="PROSITE" id="PS50297">
    <property type="entry name" value="ANK_REP_REGION"/>
    <property type="match status" value="3"/>
</dbReference>
<keyword evidence="4 14" id="KW-0633">Potassium transport</keyword>
<dbReference type="InterPro" id="IPR045319">
    <property type="entry name" value="KAT/AKT"/>
</dbReference>
<dbReference type="FunFam" id="1.10.287.70:FF:000123">
    <property type="entry name" value="Potassium channel KAT3"/>
    <property type="match status" value="1"/>
</dbReference>
<reference evidence="17" key="1">
    <citation type="journal article" date="2017" name="Nature">
        <title>The genome of Chenopodium quinoa.</title>
        <authorList>
            <person name="Jarvis D.E."/>
            <person name="Ho Y.S."/>
            <person name="Lightfoot D.J."/>
            <person name="Schmoeckel S.M."/>
            <person name="Li B."/>
            <person name="Borm T.J.A."/>
            <person name="Ohyanagi H."/>
            <person name="Mineta K."/>
            <person name="Michell C.T."/>
            <person name="Saber N."/>
            <person name="Kharbatia N.M."/>
            <person name="Rupper R.R."/>
            <person name="Sharp A.R."/>
            <person name="Dally N."/>
            <person name="Boughton B.A."/>
            <person name="Woo Y.H."/>
            <person name="Gao G."/>
            <person name="Schijlen E.G.W.M."/>
            <person name="Guo X."/>
            <person name="Momin A.A."/>
            <person name="Negrao S."/>
            <person name="Al-Babili S."/>
            <person name="Gehring C."/>
            <person name="Roessner U."/>
            <person name="Jung C."/>
            <person name="Murphy K."/>
            <person name="Arold S.T."/>
            <person name="Gojobori T."/>
            <person name="van der Linden C.G."/>
            <person name="van Loo E.N."/>
            <person name="Jellen E.N."/>
            <person name="Maughan P.J."/>
            <person name="Tester M."/>
        </authorList>
    </citation>
    <scope>NUCLEOTIDE SEQUENCE [LARGE SCALE GENOMIC DNA]</scope>
    <source>
        <strain evidence="17">cv. PI 614886</strain>
    </source>
</reference>
<dbReference type="Pfam" id="PF11834">
    <property type="entry name" value="KHA"/>
    <property type="match status" value="1"/>
</dbReference>
<dbReference type="PROSITE" id="PS51490">
    <property type="entry name" value="KHA"/>
    <property type="match status" value="1"/>
</dbReference>
<feature type="transmembrane region" description="Helical" evidence="14">
    <location>
        <begin position="145"/>
        <end position="167"/>
    </location>
</feature>
<evidence type="ECO:0000256" key="12">
    <source>
        <dbReference type="ARBA" id="ARBA00023303"/>
    </source>
</evidence>
<dbReference type="InterPro" id="IPR002110">
    <property type="entry name" value="Ankyrin_rpt"/>
</dbReference>
<keyword evidence="8 14" id="KW-0630">Potassium</keyword>
<dbReference type="SUPFAM" id="SSF48403">
    <property type="entry name" value="Ankyrin repeat"/>
    <property type="match status" value="1"/>
</dbReference>
<protein>
    <recommendedName>
        <fullName evidence="14">Potassium channel</fullName>
    </recommendedName>
</protein>
<feature type="repeat" description="ANK" evidence="13">
    <location>
        <begin position="500"/>
        <end position="532"/>
    </location>
</feature>
<comment type="caution">
    <text evidence="14">Lacks conserved residue(s) required for the propagation of feature annotation.</text>
</comment>
<dbReference type="InterPro" id="IPR005821">
    <property type="entry name" value="Ion_trans_dom"/>
</dbReference>
<comment type="function">
    <text evidence="14">Potassium channel.</text>
</comment>